<dbReference type="Pfam" id="PF02798">
    <property type="entry name" value="GST_N"/>
    <property type="match status" value="1"/>
</dbReference>
<dbReference type="SFLD" id="SFLDG00358">
    <property type="entry name" value="Main_(cytGST)"/>
    <property type="match status" value="1"/>
</dbReference>
<dbReference type="PANTHER" id="PTHR43969">
    <property type="entry name" value="GLUTATHIONE S TRANSFERASE D10, ISOFORM A-RELATED"/>
    <property type="match status" value="1"/>
</dbReference>
<dbReference type="InterPro" id="IPR004046">
    <property type="entry name" value="GST_C"/>
</dbReference>
<feature type="domain" description="GST C-terminal" evidence="4">
    <location>
        <begin position="111"/>
        <end position="230"/>
    </location>
</feature>
<dbReference type="Pfam" id="PF00043">
    <property type="entry name" value="GST_C"/>
    <property type="match status" value="1"/>
</dbReference>
<sequence>GPVALSRPRFLVEEATPLLTTATMPVTLYNLPGSPPCGFVRSLAKHLGVEVTLKNLDFSKKEHLAEDYLKLNPFHKVPTIEDEGFVVYESNAIAYYLLRKYAPESDLYPACYKERARIDQVLAAVASTIQPQQLLFFRPRFWENTKPTEEEVSAFEHNVLKGFEHLIGDGKFALGDKLTLADLCLVSNLTIALENGSVDTAKFPKLASYYERVKSELAYFEEIYRPAITYLQQRWAELK</sequence>
<evidence type="ECO:0000256" key="1">
    <source>
        <dbReference type="ARBA" id="ARBA00011738"/>
    </source>
</evidence>
<dbReference type="SUPFAM" id="SSF47616">
    <property type="entry name" value="GST C-terminal domain-like"/>
    <property type="match status" value="1"/>
</dbReference>
<proteinExistence type="evidence at transcript level"/>
<dbReference type="GO" id="GO:0006749">
    <property type="term" value="P:glutathione metabolic process"/>
    <property type="evidence" value="ECO:0007669"/>
    <property type="project" value="TreeGrafter"/>
</dbReference>
<dbReference type="InterPro" id="IPR010987">
    <property type="entry name" value="Glutathione-S-Trfase_C-like"/>
</dbReference>
<dbReference type="InterPro" id="IPR040079">
    <property type="entry name" value="Glutathione_S-Trfase"/>
</dbReference>
<organism evidence="5">
    <name type="scientific">Amblyomma maculatum</name>
    <name type="common">Gulf Coast tick</name>
    <dbReference type="NCBI Taxonomy" id="34609"/>
    <lineage>
        <taxon>Eukaryota</taxon>
        <taxon>Metazoa</taxon>
        <taxon>Ecdysozoa</taxon>
        <taxon>Arthropoda</taxon>
        <taxon>Chelicerata</taxon>
        <taxon>Arachnida</taxon>
        <taxon>Acari</taxon>
        <taxon>Parasitiformes</taxon>
        <taxon>Ixodida</taxon>
        <taxon>Ixodoidea</taxon>
        <taxon>Ixodidae</taxon>
        <taxon>Amblyomminae</taxon>
        <taxon>Amblyomma</taxon>
    </lineage>
</organism>
<dbReference type="PANTHER" id="PTHR43969:SF9">
    <property type="entry name" value="GLUTATHIONE S TRANSFERASE D10, ISOFORM A-RELATED"/>
    <property type="match status" value="1"/>
</dbReference>
<evidence type="ECO:0000256" key="2">
    <source>
        <dbReference type="RuleBase" id="RU003494"/>
    </source>
</evidence>
<evidence type="ECO:0000313" key="5">
    <source>
        <dbReference type="EMBL" id="AEO33245.1"/>
    </source>
</evidence>
<protein>
    <recommendedName>
        <fullName evidence="6">Glutathione s-transferase</fullName>
    </recommendedName>
</protein>
<evidence type="ECO:0000259" key="4">
    <source>
        <dbReference type="PROSITE" id="PS50405"/>
    </source>
</evidence>
<dbReference type="AlphaFoldDB" id="G3MIC7"/>
<evidence type="ECO:0008006" key="6">
    <source>
        <dbReference type="Google" id="ProtNLM"/>
    </source>
</evidence>
<dbReference type="EMBL" id="JO841628">
    <property type="protein sequence ID" value="AEO33245.1"/>
    <property type="molecule type" value="mRNA"/>
</dbReference>
<dbReference type="SUPFAM" id="SSF52833">
    <property type="entry name" value="Thioredoxin-like"/>
    <property type="match status" value="1"/>
</dbReference>
<dbReference type="PROSITE" id="PS50405">
    <property type="entry name" value="GST_CTER"/>
    <property type="match status" value="1"/>
</dbReference>
<dbReference type="PROSITE" id="PS50404">
    <property type="entry name" value="GST_NTER"/>
    <property type="match status" value="1"/>
</dbReference>
<dbReference type="Gene3D" id="3.40.30.10">
    <property type="entry name" value="Glutaredoxin"/>
    <property type="match status" value="1"/>
</dbReference>
<dbReference type="InterPro" id="IPR036282">
    <property type="entry name" value="Glutathione-S-Trfase_C_sf"/>
</dbReference>
<comment type="similarity">
    <text evidence="2">Belongs to the GST superfamily.</text>
</comment>
<name>G3MIC7_AMBMU</name>
<dbReference type="InterPro" id="IPR004045">
    <property type="entry name" value="Glutathione_S-Trfase_N"/>
</dbReference>
<dbReference type="InterPro" id="IPR036249">
    <property type="entry name" value="Thioredoxin-like_sf"/>
</dbReference>
<dbReference type="Gene3D" id="1.20.1050.10">
    <property type="match status" value="1"/>
</dbReference>
<accession>G3MIC7</accession>
<comment type="subunit">
    <text evidence="1">Homodimer.</text>
</comment>
<evidence type="ECO:0000259" key="3">
    <source>
        <dbReference type="PROSITE" id="PS50404"/>
    </source>
</evidence>
<dbReference type="GO" id="GO:0004364">
    <property type="term" value="F:glutathione transferase activity"/>
    <property type="evidence" value="ECO:0007669"/>
    <property type="project" value="TreeGrafter"/>
</dbReference>
<dbReference type="FunFam" id="3.40.30.10:FF:000034">
    <property type="entry name" value="glutathione S-transferase 1"/>
    <property type="match status" value="1"/>
</dbReference>
<dbReference type="SFLD" id="SFLDS00019">
    <property type="entry name" value="Glutathione_Transferase_(cytos"/>
    <property type="match status" value="1"/>
</dbReference>
<feature type="domain" description="GST N-terminal" evidence="3">
    <location>
        <begin position="24"/>
        <end position="105"/>
    </location>
</feature>
<reference evidence="5" key="1">
    <citation type="journal article" date="2011" name="PLoS ONE">
        <title>A deep insight into the sialotranscriptome of the gulf coast tick, Amblyomma maculatum.</title>
        <authorList>
            <person name="Karim S."/>
            <person name="Singh P."/>
            <person name="Ribeiro J.M."/>
        </authorList>
    </citation>
    <scope>NUCLEOTIDE SEQUENCE</scope>
    <source>
        <tissue evidence="5">Salivary gland</tissue>
    </source>
</reference>
<feature type="non-terminal residue" evidence="5">
    <location>
        <position position="1"/>
    </location>
</feature>